<name>A0A915CQV2_9BILA</name>
<organism evidence="1 2">
    <name type="scientific">Ditylenchus dipsaci</name>
    <dbReference type="NCBI Taxonomy" id="166011"/>
    <lineage>
        <taxon>Eukaryota</taxon>
        <taxon>Metazoa</taxon>
        <taxon>Ecdysozoa</taxon>
        <taxon>Nematoda</taxon>
        <taxon>Chromadorea</taxon>
        <taxon>Rhabditida</taxon>
        <taxon>Tylenchina</taxon>
        <taxon>Tylenchomorpha</taxon>
        <taxon>Sphaerularioidea</taxon>
        <taxon>Anguinidae</taxon>
        <taxon>Anguininae</taxon>
        <taxon>Ditylenchus</taxon>
    </lineage>
</organism>
<evidence type="ECO:0000313" key="1">
    <source>
        <dbReference type="Proteomes" id="UP000887574"/>
    </source>
</evidence>
<sequence>MQQQMIGGHFQFAAHFFSGIFAWSTDEILFEQEQLTFAETNAINDKFCFDCKMMNGHALTATQLSGVICPKNRLSNMTGEHGGGAASCGQEVEVVPDLEFTTFILV</sequence>
<keyword evidence="1" id="KW-1185">Reference proteome</keyword>
<dbReference type="WBParaSite" id="jg11537">
    <property type="protein sequence ID" value="jg11537"/>
    <property type="gene ID" value="jg11537"/>
</dbReference>
<proteinExistence type="predicted"/>
<protein>
    <submittedName>
        <fullName evidence="2">Uncharacterized protein</fullName>
    </submittedName>
</protein>
<dbReference type="Proteomes" id="UP000887574">
    <property type="component" value="Unplaced"/>
</dbReference>
<evidence type="ECO:0000313" key="2">
    <source>
        <dbReference type="WBParaSite" id="jg11537"/>
    </source>
</evidence>
<accession>A0A915CQV2</accession>
<reference evidence="2" key="1">
    <citation type="submission" date="2022-11" db="UniProtKB">
        <authorList>
            <consortium name="WormBaseParasite"/>
        </authorList>
    </citation>
    <scope>IDENTIFICATION</scope>
</reference>
<dbReference type="AlphaFoldDB" id="A0A915CQV2"/>